<evidence type="ECO:0000256" key="7">
    <source>
        <dbReference type="ARBA" id="ARBA00023136"/>
    </source>
</evidence>
<keyword evidence="2" id="KW-0813">Transport</keyword>
<reference evidence="12" key="2">
    <citation type="submission" date="2015-07" db="EMBL/GenBank/DDBJ databases">
        <title>MeaNS - Measles Nucleotide Surveillance Program.</title>
        <authorList>
            <person name="Tran T."/>
            <person name="Druce J."/>
        </authorList>
    </citation>
    <scope>NUCLEOTIDE SEQUENCE</scope>
    <source>
        <strain evidence="12">DSM 9887</strain>
    </source>
</reference>
<comment type="similarity">
    <text evidence="8">Belongs to the NhaC Na(+)/H(+) (TC 2.A.35) antiporter family.</text>
</comment>
<keyword evidence="3" id="KW-0050">Antiport</keyword>
<evidence type="ECO:0000256" key="2">
    <source>
        <dbReference type="ARBA" id="ARBA00022448"/>
    </source>
</evidence>
<dbReference type="OrthoDB" id="9762978at2"/>
<sequence length="454" mass="48695">MSMAAVLPILSLITGIVLSLVIGFPLYLGIVFAILVTMVSVKRVGFAWKEQFAFGWEGVKQAKPVLLILFFVGLLIPLLMMAGTIPAIIYYGLSIVNVSYLLVLSFLLTAVVSYLLGTSIGTLSTIGLSLMGIAHAAGISPAMVAGALISGAMVGERFSPISSSRLLVLSNVGMTEAQDIQMRRPAMITVGICAVLFLLFDLMRGSAGSSDTIPMYQDLLSHYFSISWWVMLPLITLLISFALRVKAVTALLYGIIVSAILVIMNGQQDILTFAKSMLYGYALQSGTPLDELLHGGGFASMFNVLLLIILAGFLNGILNKANLLTPIVDKMMGDTKSPTILVIKLAILSLLVVIISCNQTIPILVLGSTLLGRFAKREGGRELLGKTMMDTTLVMPVLIPWNGLAMMMAVTLGVSTIDSLPFLFFSLLLPIVTILSTRWKAPEGRVIATNKNAS</sequence>
<reference evidence="11 14" key="3">
    <citation type="submission" date="2019-06" db="EMBL/GenBank/DDBJ databases">
        <title>Whole genome shotgun sequence of Brevibacillus reuszeri NBRC 15719.</title>
        <authorList>
            <person name="Hosoyama A."/>
            <person name="Uohara A."/>
            <person name="Ohji S."/>
            <person name="Ichikawa N."/>
        </authorList>
    </citation>
    <scope>NUCLEOTIDE SEQUENCE [LARGE SCALE GENOMIC DNA]</scope>
    <source>
        <strain evidence="11 14">NBRC 15719</strain>
    </source>
</reference>
<dbReference type="PANTHER" id="PTHR33451:SF3">
    <property type="entry name" value="MALATE-2H(+)_NA(+)-LACTATE ANTIPORTER"/>
    <property type="match status" value="1"/>
</dbReference>
<evidence type="ECO:0000259" key="10">
    <source>
        <dbReference type="Pfam" id="PF03553"/>
    </source>
</evidence>
<feature type="transmembrane region" description="Helical" evidence="9">
    <location>
        <begin position="66"/>
        <end position="92"/>
    </location>
</feature>
<evidence type="ECO:0000313" key="13">
    <source>
        <dbReference type="Proteomes" id="UP000036834"/>
    </source>
</evidence>
<evidence type="ECO:0000313" key="14">
    <source>
        <dbReference type="Proteomes" id="UP000319578"/>
    </source>
</evidence>
<reference evidence="13" key="1">
    <citation type="submission" date="2015-07" db="EMBL/GenBank/DDBJ databases">
        <title>Genome sequencing project for genomic taxonomy and phylogenomics of Bacillus-like bacteria.</title>
        <authorList>
            <person name="Liu B."/>
            <person name="Wang J."/>
            <person name="Zhu Y."/>
            <person name="Liu G."/>
            <person name="Chen Q."/>
            <person name="Chen Z."/>
            <person name="Lan J."/>
            <person name="Che J."/>
            <person name="Ge C."/>
            <person name="Shi H."/>
            <person name="Pan Z."/>
            <person name="Liu X."/>
        </authorList>
    </citation>
    <scope>NUCLEOTIDE SEQUENCE [LARGE SCALE GENOMIC DNA]</scope>
    <source>
        <strain evidence="13">DSM 9887</strain>
    </source>
</reference>
<keyword evidence="4" id="KW-1003">Cell membrane</keyword>
<keyword evidence="14" id="KW-1185">Reference proteome</keyword>
<dbReference type="GO" id="GO:0005886">
    <property type="term" value="C:plasma membrane"/>
    <property type="evidence" value="ECO:0007669"/>
    <property type="project" value="UniProtKB-SubCell"/>
</dbReference>
<dbReference type="Pfam" id="PF03553">
    <property type="entry name" value="Na_H_antiporter"/>
    <property type="match status" value="1"/>
</dbReference>
<accession>A0A0K9YMW6</accession>
<comment type="subcellular location">
    <subcellularLocation>
        <location evidence="1">Cell membrane</location>
        <topology evidence="1">Multi-pass membrane protein</topology>
    </subcellularLocation>
</comment>
<dbReference type="EMBL" id="LGIQ01000011">
    <property type="protein sequence ID" value="KNB70059.1"/>
    <property type="molecule type" value="Genomic_DNA"/>
</dbReference>
<feature type="transmembrane region" description="Helical" evidence="9">
    <location>
        <begin position="250"/>
        <end position="271"/>
    </location>
</feature>
<dbReference type="RefSeq" id="WP_049742104.1">
    <property type="nucleotide sequence ID" value="NZ_BJON01000033.1"/>
</dbReference>
<dbReference type="STRING" id="54915.ADS79_30045"/>
<feature type="domain" description="Na+/H+ antiporter NhaC-like C-terminal" evidence="10">
    <location>
        <begin position="175"/>
        <end position="435"/>
    </location>
</feature>
<dbReference type="AlphaFoldDB" id="A0A0K9YMW6"/>
<feature type="transmembrane region" description="Helical" evidence="9">
    <location>
        <begin position="128"/>
        <end position="154"/>
    </location>
</feature>
<dbReference type="InterPro" id="IPR018461">
    <property type="entry name" value="Na/H_Antiport_NhaC-like_C"/>
</dbReference>
<evidence type="ECO:0000256" key="4">
    <source>
        <dbReference type="ARBA" id="ARBA00022475"/>
    </source>
</evidence>
<evidence type="ECO:0000256" key="3">
    <source>
        <dbReference type="ARBA" id="ARBA00022449"/>
    </source>
</evidence>
<comment type="caution">
    <text evidence="12">The sequence shown here is derived from an EMBL/GenBank/DDBJ whole genome shotgun (WGS) entry which is preliminary data.</text>
</comment>
<keyword evidence="5 9" id="KW-0812">Transmembrane</keyword>
<evidence type="ECO:0000256" key="1">
    <source>
        <dbReference type="ARBA" id="ARBA00004651"/>
    </source>
</evidence>
<feature type="transmembrane region" description="Helical" evidence="9">
    <location>
        <begin position="392"/>
        <end position="414"/>
    </location>
</feature>
<feature type="transmembrane region" description="Helical" evidence="9">
    <location>
        <begin position="338"/>
        <end position="371"/>
    </location>
</feature>
<dbReference type="EMBL" id="BJON01000033">
    <property type="protein sequence ID" value="GED72687.1"/>
    <property type="molecule type" value="Genomic_DNA"/>
</dbReference>
<evidence type="ECO:0000256" key="8">
    <source>
        <dbReference type="ARBA" id="ARBA00038435"/>
    </source>
</evidence>
<dbReference type="Proteomes" id="UP000036834">
    <property type="component" value="Unassembled WGS sequence"/>
</dbReference>
<name>A0A0K9YMW6_9BACL</name>
<evidence type="ECO:0000313" key="11">
    <source>
        <dbReference type="EMBL" id="GED72687.1"/>
    </source>
</evidence>
<evidence type="ECO:0000256" key="6">
    <source>
        <dbReference type="ARBA" id="ARBA00022989"/>
    </source>
</evidence>
<feature type="transmembrane region" description="Helical" evidence="9">
    <location>
        <begin position="223"/>
        <end position="244"/>
    </location>
</feature>
<feature type="transmembrane region" description="Helical" evidence="9">
    <location>
        <begin position="186"/>
        <end position="203"/>
    </location>
</feature>
<gene>
    <name evidence="12" type="ORF">ADS79_30045</name>
    <name evidence="11" type="ORF">BRE01_63890</name>
</gene>
<evidence type="ECO:0000256" key="9">
    <source>
        <dbReference type="SAM" id="Phobius"/>
    </source>
</evidence>
<keyword evidence="6 9" id="KW-1133">Transmembrane helix</keyword>
<keyword evidence="7 9" id="KW-0472">Membrane</keyword>
<dbReference type="PATRIC" id="fig|54915.3.peg.5235"/>
<dbReference type="GO" id="GO:0015297">
    <property type="term" value="F:antiporter activity"/>
    <property type="evidence" value="ECO:0007669"/>
    <property type="project" value="UniProtKB-KW"/>
</dbReference>
<protein>
    <submittedName>
        <fullName evidence="11">Na+/H+ antiporter NhaC</fullName>
    </submittedName>
    <submittedName>
        <fullName evidence="12">Sodium:proton antiporter</fullName>
    </submittedName>
</protein>
<dbReference type="InterPro" id="IPR052180">
    <property type="entry name" value="NhaC_Na-H+_Antiporter"/>
</dbReference>
<evidence type="ECO:0000256" key="5">
    <source>
        <dbReference type="ARBA" id="ARBA00022692"/>
    </source>
</evidence>
<proteinExistence type="inferred from homology"/>
<dbReference type="Proteomes" id="UP000319578">
    <property type="component" value="Unassembled WGS sequence"/>
</dbReference>
<dbReference type="PANTHER" id="PTHR33451">
    <property type="entry name" value="MALATE-2H(+)/NA(+)-LACTATE ANTIPORTER"/>
    <property type="match status" value="1"/>
</dbReference>
<feature type="transmembrane region" description="Helical" evidence="9">
    <location>
        <begin position="98"/>
        <end position="116"/>
    </location>
</feature>
<feature type="transmembrane region" description="Helical" evidence="9">
    <location>
        <begin position="420"/>
        <end position="437"/>
    </location>
</feature>
<organism evidence="12 13">
    <name type="scientific">Brevibacillus reuszeri</name>
    <dbReference type="NCBI Taxonomy" id="54915"/>
    <lineage>
        <taxon>Bacteria</taxon>
        <taxon>Bacillati</taxon>
        <taxon>Bacillota</taxon>
        <taxon>Bacilli</taxon>
        <taxon>Bacillales</taxon>
        <taxon>Paenibacillaceae</taxon>
        <taxon>Brevibacillus</taxon>
    </lineage>
</organism>
<evidence type="ECO:0000313" key="12">
    <source>
        <dbReference type="EMBL" id="KNB70059.1"/>
    </source>
</evidence>
<feature type="transmembrane region" description="Helical" evidence="9">
    <location>
        <begin position="292"/>
        <end position="318"/>
    </location>
</feature>